<proteinExistence type="predicted"/>
<dbReference type="EMBL" id="VSSQ01101266">
    <property type="protein sequence ID" value="MPN43085.1"/>
    <property type="molecule type" value="Genomic_DNA"/>
</dbReference>
<accession>A0A645HVK0</accession>
<reference evidence="2" key="1">
    <citation type="submission" date="2019-08" db="EMBL/GenBank/DDBJ databases">
        <authorList>
            <person name="Kucharzyk K."/>
            <person name="Murdoch R.W."/>
            <person name="Higgins S."/>
            <person name="Loffler F."/>
        </authorList>
    </citation>
    <scope>NUCLEOTIDE SEQUENCE</scope>
</reference>
<evidence type="ECO:0008006" key="3">
    <source>
        <dbReference type="Google" id="ProtNLM"/>
    </source>
</evidence>
<dbReference type="AlphaFoldDB" id="A0A645HVK0"/>
<name>A0A645HVK0_9ZZZZ</name>
<comment type="caution">
    <text evidence="2">The sequence shown here is derived from an EMBL/GenBank/DDBJ whole genome shotgun (WGS) entry which is preliminary data.</text>
</comment>
<keyword evidence="1" id="KW-0812">Transmembrane</keyword>
<organism evidence="2">
    <name type="scientific">bioreactor metagenome</name>
    <dbReference type="NCBI Taxonomy" id="1076179"/>
    <lineage>
        <taxon>unclassified sequences</taxon>
        <taxon>metagenomes</taxon>
        <taxon>ecological metagenomes</taxon>
    </lineage>
</organism>
<evidence type="ECO:0000256" key="1">
    <source>
        <dbReference type="SAM" id="Phobius"/>
    </source>
</evidence>
<keyword evidence="1" id="KW-0472">Membrane</keyword>
<evidence type="ECO:0000313" key="2">
    <source>
        <dbReference type="EMBL" id="MPN43085.1"/>
    </source>
</evidence>
<feature type="transmembrane region" description="Helical" evidence="1">
    <location>
        <begin position="34"/>
        <end position="53"/>
    </location>
</feature>
<keyword evidence="1" id="KW-1133">Transmembrane helix</keyword>
<gene>
    <name evidence="2" type="ORF">SDC9_190644</name>
</gene>
<protein>
    <recommendedName>
        <fullName evidence="3">Spore maturation protein A</fullName>
    </recommendedName>
</protein>
<feature type="transmembrane region" description="Helical" evidence="1">
    <location>
        <begin position="5"/>
        <end position="22"/>
    </location>
</feature>
<sequence length="60" mass="6422">MCMFLVINASSIQILPMTLIAIRGSAGSANPAEIVLPTLITTAFNTLVAIVAAKIMERRY</sequence>